<feature type="non-terminal residue" evidence="1">
    <location>
        <position position="105"/>
    </location>
</feature>
<dbReference type="AlphaFoldDB" id="A0A5J4R6Y4"/>
<organism evidence="1 2">
    <name type="scientific">Streblomastix strix</name>
    <dbReference type="NCBI Taxonomy" id="222440"/>
    <lineage>
        <taxon>Eukaryota</taxon>
        <taxon>Metamonada</taxon>
        <taxon>Preaxostyla</taxon>
        <taxon>Oxymonadida</taxon>
        <taxon>Streblomastigidae</taxon>
        <taxon>Streblomastix</taxon>
    </lineage>
</organism>
<reference evidence="1 2" key="1">
    <citation type="submission" date="2019-03" db="EMBL/GenBank/DDBJ databases">
        <title>Single cell metagenomics reveals metabolic interactions within the superorganism composed of flagellate Streblomastix strix and complex community of Bacteroidetes bacteria on its surface.</title>
        <authorList>
            <person name="Treitli S.C."/>
            <person name="Kolisko M."/>
            <person name="Husnik F."/>
            <person name="Keeling P."/>
            <person name="Hampl V."/>
        </authorList>
    </citation>
    <scope>NUCLEOTIDE SEQUENCE [LARGE SCALE GENOMIC DNA]</scope>
    <source>
        <strain evidence="1">ST1C</strain>
    </source>
</reference>
<gene>
    <name evidence="1" type="ORF">EZS28_053609</name>
</gene>
<dbReference type="Proteomes" id="UP000324800">
    <property type="component" value="Unassembled WGS sequence"/>
</dbReference>
<comment type="caution">
    <text evidence="1">The sequence shown here is derived from an EMBL/GenBank/DDBJ whole genome shotgun (WGS) entry which is preliminary data.</text>
</comment>
<name>A0A5J4R6Y4_9EUKA</name>
<proteinExistence type="predicted"/>
<dbReference type="EMBL" id="SNRW01043071">
    <property type="protein sequence ID" value="KAA6329438.1"/>
    <property type="molecule type" value="Genomic_DNA"/>
</dbReference>
<evidence type="ECO:0000313" key="2">
    <source>
        <dbReference type="Proteomes" id="UP000324800"/>
    </source>
</evidence>
<protein>
    <submittedName>
        <fullName evidence="1">Uncharacterized protein</fullName>
    </submittedName>
</protein>
<evidence type="ECO:0000313" key="1">
    <source>
        <dbReference type="EMBL" id="KAA6329438.1"/>
    </source>
</evidence>
<accession>A0A5J4R6Y4</accession>
<sequence>MSFLSAQSKSIRNLLIEAMLLARAKEFLDMSVEDLLPWFDRRKLSKEIKEEMWQSLLFIIICQPHILEKPFLYLIKSIKGDIESFQELARELQTQFCKDGVYLSS</sequence>